<evidence type="ECO:0000313" key="2">
    <source>
        <dbReference type="Proteomes" id="UP000828390"/>
    </source>
</evidence>
<accession>A0A9D4QMS1</accession>
<organism evidence="1 2">
    <name type="scientific">Dreissena polymorpha</name>
    <name type="common">Zebra mussel</name>
    <name type="synonym">Mytilus polymorpha</name>
    <dbReference type="NCBI Taxonomy" id="45954"/>
    <lineage>
        <taxon>Eukaryota</taxon>
        <taxon>Metazoa</taxon>
        <taxon>Spiralia</taxon>
        <taxon>Lophotrochozoa</taxon>
        <taxon>Mollusca</taxon>
        <taxon>Bivalvia</taxon>
        <taxon>Autobranchia</taxon>
        <taxon>Heteroconchia</taxon>
        <taxon>Euheterodonta</taxon>
        <taxon>Imparidentia</taxon>
        <taxon>Neoheterodontei</taxon>
        <taxon>Myida</taxon>
        <taxon>Dreissenoidea</taxon>
        <taxon>Dreissenidae</taxon>
        <taxon>Dreissena</taxon>
    </lineage>
</organism>
<keyword evidence="2" id="KW-1185">Reference proteome</keyword>
<evidence type="ECO:0000313" key="1">
    <source>
        <dbReference type="EMBL" id="KAH3836684.1"/>
    </source>
</evidence>
<comment type="caution">
    <text evidence="1">The sequence shown here is derived from an EMBL/GenBank/DDBJ whole genome shotgun (WGS) entry which is preliminary data.</text>
</comment>
<protein>
    <submittedName>
        <fullName evidence="1">Uncharacterized protein</fullName>
    </submittedName>
</protein>
<gene>
    <name evidence="1" type="ORF">DPMN_110055</name>
</gene>
<proteinExistence type="predicted"/>
<name>A0A9D4QMS1_DREPO</name>
<reference evidence="1" key="2">
    <citation type="submission" date="2020-11" db="EMBL/GenBank/DDBJ databases">
        <authorList>
            <person name="McCartney M.A."/>
            <person name="Auch B."/>
            <person name="Kono T."/>
            <person name="Mallez S."/>
            <person name="Becker A."/>
            <person name="Gohl D.M."/>
            <person name="Silverstein K.A.T."/>
            <person name="Koren S."/>
            <person name="Bechman K.B."/>
            <person name="Herman A."/>
            <person name="Abrahante J.E."/>
            <person name="Garbe J."/>
        </authorList>
    </citation>
    <scope>NUCLEOTIDE SEQUENCE</scope>
    <source>
        <strain evidence="1">Duluth1</strain>
        <tissue evidence="1">Whole animal</tissue>
    </source>
</reference>
<dbReference type="AlphaFoldDB" id="A0A9D4QMS1"/>
<dbReference type="EMBL" id="JAIWYP010000004">
    <property type="protein sequence ID" value="KAH3836684.1"/>
    <property type="molecule type" value="Genomic_DNA"/>
</dbReference>
<sequence length="124" mass="13834">MEDELGQLLVKLAEIKSSNGEEMHASFDRYKKGIKKGGSTLKNLVMKLNGQIDEFILMEGSTIDDYKATGSLKRLAQRKLAQTSDGEKHPQGIFVLAEFLQSILDGRVKTFGSYTLHFPLARKS</sequence>
<reference evidence="1" key="1">
    <citation type="journal article" date="2019" name="bioRxiv">
        <title>The Genome of the Zebra Mussel, Dreissena polymorpha: A Resource for Invasive Species Research.</title>
        <authorList>
            <person name="McCartney M.A."/>
            <person name="Auch B."/>
            <person name="Kono T."/>
            <person name="Mallez S."/>
            <person name="Zhang Y."/>
            <person name="Obille A."/>
            <person name="Becker A."/>
            <person name="Abrahante J.E."/>
            <person name="Garbe J."/>
            <person name="Badalamenti J.P."/>
            <person name="Herman A."/>
            <person name="Mangelson H."/>
            <person name="Liachko I."/>
            <person name="Sullivan S."/>
            <person name="Sone E.D."/>
            <person name="Koren S."/>
            <person name="Silverstein K.A.T."/>
            <person name="Beckman K.B."/>
            <person name="Gohl D.M."/>
        </authorList>
    </citation>
    <scope>NUCLEOTIDE SEQUENCE</scope>
    <source>
        <strain evidence="1">Duluth1</strain>
        <tissue evidence="1">Whole animal</tissue>
    </source>
</reference>
<dbReference type="Proteomes" id="UP000828390">
    <property type="component" value="Unassembled WGS sequence"/>
</dbReference>